<feature type="repeat" description="WD" evidence="8">
    <location>
        <begin position="308"/>
        <end position="349"/>
    </location>
</feature>
<dbReference type="Pfam" id="PF00400">
    <property type="entry name" value="WD40"/>
    <property type="match status" value="5"/>
</dbReference>
<dbReference type="InterPro" id="IPR015943">
    <property type="entry name" value="WD40/YVTN_repeat-like_dom_sf"/>
</dbReference>
<keyword evidence="9" id="KW-0175">Coiled coil</keyword>
<dbReference type="InterPro" id="IPR001680">
    <property type="entry name" value="WD40_rpt"/>
</dbReference>
<dbReference type="InterPro" id="IPR020472">
    <property type="entry name" value="WD40_PAC1"/>
</dbReference>
<dbReference type="PROSITE" id="PS50294">
    <property type="entry name" value="WD_REPEATS_REGION"/>
    <property type="match status" value="4"/>
</dbReference>
<protein>
    <recommendedName>
        <fullName evidence="7">WD repeat-containing protein 37</fullName>
    </recommendedName>
</protein>
<feature type="repeat" description="WD" evidence="8">
    <location>
        <begin position="393"/>
        <end position="433"/>
    </location>
</feature>
<dbReference type="CDD" id="cd00200">
    <property type="entry name" value="WD40"/>
    <property type="match status" value="1"/>
</dbReference>
<dbReference type="InterPro" id="IPR019775">
    <property type="entry name" value="WD40_repeat_CS"/>
</dbReference>
<keyword evidence="12" id="KW-1185">Reference proteome</keyword>
<proteinExistence type="predicted"/>
<dbReference type="PANTHER" id="PTHR19855:SF12">
    <property type="entry name" value="WD REPEAT-CONTAINING PROTEIN 37"/>
    <property type="match status" value="1"/>
</dbReference>
<gene>
    <name evidence="11" type="ORF">QR680_013061</name>
</gene>
<dbReference type="PROSITE" id="PS00678">
    <property type="entry name" value="WD_REPEATS_1"/>
    <property type="match status" value="1"/>
</dbReference>
<feature type="coiled-coil region" evidence="9">
    <location>
        <begin position="931"/>
        <end position="958"/>
    </location>
</feature>
<dbReference type="PANTHER" id="PTHR19855">
    <property type="entry name" value="WD40 REPEAT PROTEIN 12, 37"/>
    <property type="match status" value="1"/>
</dbReference>
<evidence type="ECO:0000256" key="3">
    <source>
        <dbReference type="ARBA" id="ARBA00022490"/>
    </source>
</evidence>
<dbReference type="AlphaFoldDB" id="A0AA39M1M7"/>
<dbReference type="PROSITE" id="PS50082">
    <property type="entry name" value="WD_REPEATS_2"/>
    <property type="match status" value="5"/>
</dbReference>
<comment type="caution">
    <text evidence="11">The sequence shown here is derived from an EMBL/GenBank/DDBJ whole genome shotgun (WGS) entry which is preliminary data.</text>
</comment>
<dbReference type="PRINTS" id="PR00320">
    <property type="entry name" value="GPROTEINBRPT"/>
</dbReference>
<dbReference type="FunFam" id="2.130.10.10:FF:001150">
    <property type="entry name" value="WD repeat-containing protein 37"/>
    <property type="match status" value="1"/>
</dbReference>
<name>A0AA39M1M7_9BILA</name>
<evidence type="ECO:0000256" key="10">
    <source>
        <dbReference type="SAM" id="MobiDB-lite"/>
    </source>
</evidence>
<evidence type="ECO:0000256" key="5">
    <source>
        <dbReference type="ARBA" id="ARBA00022737"/>
    </source>
</evidence>
<feature type="repeat" description="WD" evidence="8">
    <location>
        <begin position="350"/>
        <end position="384"/>
    </location>
</feature>
<evidence type="ECO:0000256" key="2">
    <source>
        <dbReference type="ARBA" id="ARBA00004496"/>
    </source>
</evidence>
<evidence type="ECO:0000256" key="1">
    <source>
        <dbReference type="ARBA" id="ARBA00004123"/>
    </source>
</evidence>
<dbReference type="SMART" id="SM00320">
    <property type="entry name" value="WD40"/>
    <property type="match status" value="7"/>
</dbReference>
<dbReference type="InterPro" id="IPR036322">
    <property type="entry name" value="WD40_repeat_dom_sf"/>
</dbReference>
<dbReference type="GO" id="GO:0005737">
    <property type="term" value="C:cytoplasm"/>
    <property type="evidence" value="ECO:0007669"/>
    <property type="project" value="UniProtKB-SubCell"/>
</dbReference>
<reference evidence="11" key="1">
    <citation type="submission" date="2023-06" db="EMBL/GenBank/DDBJ databases">
        <title>Genomic analysis of the entomopathogenic nematode Steinernema hermaphroditum.</title>
        <authorList>
            <person name="Schwarz E.M."/>
            <person name="Heppert J.K."/>
            <person name="Baniya A."/>
            <person name="Schwartz H.T."/>
            <person name="Tan C.-H."/>
            <person name="Antoshechkin I."/>
            <person name="Sternberg P.W."/>
            <person name="Goodrich-Blair H."/>
            <person name="Dillman A.R."/>
        </authorList>
    </citation>
    <scope>NUCLEOTIDE SEQUENCE</scope>
    <source>
        <strain evidence="11">PS9179</strain>
        <tissue evidence="11">Whole animal</tissue>
    </source>
</reference>
<comment type="subcellular location">
    <subcellularLocation>
        <location evidence="2">Cytoplasm</location>
    </subcellularLocation>
    <subcellularLocation>
        <location evidence="1">Nucleus</location>
    </subcellularLocation>
</comment>
<feature type="compositionally biased region" description="Acidic residues" evidence="10">
    <location>
        <begin position="278"/>
        <end position="293"/>
    </location>
</feature>
<evidence type="ECO:0000313" key="11">
    <source>
        <dbReference type="EMBL" id="KAK0417527.1"/>
    </source>
</evidence>
<feature type="compositionally biased region" description="Polar residues" evidence="10">
    <location>
        <begin position="238"/>
        <end position="264"/>
    </location>
</feature>
<feature type="region of interest" description="Disordered" evidence="10">
    <location>
        <begin position="238"/>
        <end position="299"/>
    </location>
</feature>
<dbReference type="Proteomes" id="UP001175271">
    <property type="component" value="Unassembled WGS sequence"/>
</dbReference>
<keyword evidence="4 8" id="KW-0853">WD repeat</keyword>
<evidence type="ECO:0000256" key="6">
    <source>
        <dbReference type="ARBA" id="ARBA00023242"/>
    </source>
</evidence>
<organism evidence="11 12">
    <name type="scientific">Steinernema hermaphroditum</name>
    <dbReference type="NCBI Taxonomy" id="289476"/>
    <lineage>
        <taxon>Eukaryota</taxon>
        <taxon>Metazoa</taxon>
        <taxon>Ecdysozoa</taxon>
        <taxon>Nematoda</taxon>
        <taxon>Chromadorea</taxon>
        <taxon>Rhabditida</taxon>
        <taxon>Tylenchina</taxon>
        <taxon>Panagrolaimomorpha</taxon>
        <taxon>Strongyloidoidea</taxon>
        <taxon>Steinernematidae</taxon>
        <taxon>Steinernema</taxon>
    </lineage>
</organism>
<evidence type="ECO:0000256" key="8">
    <source>
        <dbReference type="PROSITE-ProRule" id="PRU00221"/>
    </source>
</evidence>
<feature type="region of interest" description="Disordered" evidence="10">
    <location>
        <begin position="1"/>
        <end position="62"/>
    </location>
</feature>
<dbReference type="Gene3D" id="2.130.10.10">
    <property type="entry name" value="YVTN repeat-like/Quinoprotein amine dehydrogenase"/>
    <property type="match status" value="3"/>
</dbReference>
<feature type="repeat" description="WD" evidence="8">
    <location>
        <begin position="176"/>
        <end position="219"/>
    </location>
</feature>
<keyword evidence="5" id="KW-0677">Repeat</keyword>
<keyword evidence="6" id="KW-0539">Nucleus</keyword>
<evidence type="ECO:0000313" key="12">
    <source>
        <dbReference type="Proteomes" id="UP001175271"/>
    </source>
</evidence>
<feature type="coiled-coil region" evidence="9">
    <location>
        <begin position="81"/>
        <end position="108"/>
    </location>
</feature>
<feature type="repeat" description="WD" evidence="8">
    <location>
        <begin position="220"/>
        <end position="258"/>
    </location>
</feature>
<dbReference type="SUPFAM" id="SSF50978">
    <property type="entry name" value="WD40 repeat-like"/>
    <property type="match status" value="1"/>
</dbReference>
<keyword evidence="3" id="KW-0963">Cytoplasm</keyword>
<evidence type="ECO:0000256" key="4">
    <source>
        <dbReference type="ARBA" id="ARBA00022574"/>
    </source>
</evidence>
<feature type="compositionally biased region" description="Polar residues" evidence="10">
    <location>
        <begin position="1"/>
        <end position="15"/>
    </location>
</feature>
<dbReference type="EMBL" id="JAUCMV010000002">
    <property type="protein sequence ID" value="KAK0417527.1"/>
    <property type="molecule type" value="Genomic_DNA"/>
</dbReference>
<accession>A0AA39M1M7</accession>
<sequence length="991" mass="110103">MRNGSTSTRFSSSIDPTPPHTAFQHLSVEMPGGRGVPESGRLRSATDGDMPSTTSTPLQHADSGELEGVAQTHKVRLYQLFSLIEKEFDALEAENAALRAKLSAISSEKFGEGAFLADGLALSADIGSKGSGSRRAMQMGQKLKTALRGPSGRLVYSLKGAGVGFDSSRHRYVRHFSGHTDGVWHVSVSPGPSPQFIASASADATARFWNASRGHCLLQYVGHNGSVNGVAFHPSGADSSDQMVVATSSGDQSTHVWKTPSLSSVPPGASAANPTVSSEDELDASEKEEDGDPDVSSLQTVRSPLVRLTGHSGVVIAVDWLPGGEQLATASWDRTGHIYDVERGEITAYLTGHDQELNYCHAHKSQKLIVTSSKDSTFRLWDFRDPIQSVAVYQGHTDSVTSVVFSSGDQLISGSDDRTVKVWDLKNMRSPIASIRLDSAANRLAVSHNLIAIPHDNRHVRIYDLSGSRVARLPRNNARCHRRMVCCAAWVNDNVSNNLVTCGFDRQIIGWKSGRVGRHWDESDSQLTTMEHRLFDALRGNSTVKKTVIRSTHDDGIPFWRVKQILSHMRGQTNDQLQESGIRRKQILHYESELQNPFFSAPGANPLYYENPNMCGCEKGRSWVIPSRFRVHRPPRAQCCARCVLQVDAMNTEFAKRVTKRRNLGRPKTERSEEECFVDFQREPKRKPKTKTKTILVIVEEPKDLEEENAPREEKKTTGTVHGEEESEGDALKPPIYGTAELEVGLKDVLRTTRKTLKAVRNVRFVVGDKEIDCDVHLNALEKLQKSVQNYKQLFDKQKQETNRLLGNRTKLPLAPTAGNLGRTQTVKELPSVATKEVRTTISTVPTVTDETKPTSVEWGAKTELTFEKTVSEAGPQFSNVRPDVRTRPRESHTVKRITVDGREYCRQRSTSVGSSSVSPFAPQRSSLMDIREIRRERGRLQEERAELAIEKAKWTQEKVERKISECTPCVRKHFRSVMQQKSAAPCWSAF</sequence>
<evidence type="ECO:0000256" key="9">
    <source>
        <dbReference type="SAM" id="Coils"/>
    </source>
</evidence>
<feature type="region of interest" description="Disordered" evidence="10">
    <location>
        <begin position="702"/>
        <end position="733"/>
    </location>
</feature>
<feature type="coiled-coil region" evidence="9">
    <location>
        <begin position="774"/>
        <end position="801"/>
    </location>
</feature>
<evidence type="ECO:0000256" key="7">
    <source>
        <dbReference type="ARBA" id="ARBA00040954"/>
    </source>
</evidence>
<dbReference type="GO" id="GO:0005634">
    <property type="term" value="C:nucleus"/>
    <property type="evidence" value="ECO:0007669"/>
    <property type="project" value="UniProtKB-SubCell"/>
</dbReference>